<protein>
    <recommendedName>
        <fullName evidence="2">Myo-inositol-1-phosphate synthase GAPDH-like domain-containing protein</fullName>
    </recommendedName>
</protein>
<reference evidence="3" key="1">
    <citation type="journal article" date="2015" name="Nature">
        <title>Complex archaea that bridge the gap between prokaryotes and eukaryotes.</title>
        <authorList>
            <person name="Spang A."/>
            <person name="Saw J.H."/>
            <person name="Jorgensen S.L."/>
            <person name="Zaremba-Niedzwiedzka K."/>
            <person name="Martijn J."/>
            <person name="Lind A.E."/>
            <person name="van Eijk R."/>
            <person name="Schleper C."/>
            <person name="Guy L."/>
            <person name="Ettema T.J."/>
        </authorList>
    </citation>
    <scope>NUCLEOTIDE SEQUENCE</scope>
</reference>
<dbReference type="AlphaFoldDB" id="A0A0F9W341"/>
<accession>A0A0F9W341</accession>
<dbReference type="GO" id="GO:0004512">
    <property type="term" value="F:inositol-3-phosphate synthase activity"/>
    <property type="evidence" value="ECO:0007669"/>
    <property type="project" value="InterPro"/>
</dbReference>
<dbReference type="SUPFAM" id="SSF51735">
    <property type="entry name" value="NAD(P)-binding Rossmann-fold domains"/>
    <property type="match status" value="1"/>
</dbReference>
<name>A0A0F9W341_9ZZZZ</name>
<gene>
    <name evidence="3" type="ORF">LCGC14_0333700</name>
</gene>
<sequence>MDKNEIRIAVVGVGNCASSLVQGLGYYGHQMAGDGDEVGLGLMHPVLAGYTPRDVKVVAAFDIDARKVGRPLCEAIFAPPNNTQVFFDELADDDVTVRMGNQLDGVAEHMAEYPEHQRFVVADRPDATAKQVVHALRETGAEILLNYLPVGSQRATEFYAECCLEAGVSLINCIPVFIVSDTTWGRRFERAGIPCIGDDVKAQIGATIVHRVLARLMHERGMKIDATYQLNTGGNTDFLNMLNRARLGSKRISKTEAVQSQLDVPLPDEQVHIGPSDYVAWQKDNKICFCRLEGRGFGGVPMNIELRLSVEDSPNSGGVVIDAIRCCRLARDAGIAGPINSISAYAMKHPPVQHTDADAHQMVEQFIAAHARPGRVTTTACGNGVYTPEARDEAQRKASS</sequence>
<dbReference type="Gene3D" id="3.30.360.10">
    <property type="entry name" value="Dihydrodipicolinate Reductase, domain 2"/>
    <property type="match status" value="1"/>
</dbReference>
<comment type="caution">
    <text evidence="3">The sequence shown here is derived from an EMBL/GenBank/DDBJ whole genome shotgun (WGS) entry which is preliminary data.</text>
</comment>
<dbReference type="Pfam" id="PF01658">
    <property type="entry name" value="Inos-1-P_synth"/>
    <property type="match status" value="1"/>
</dbReference>
<comment type="similarity">
    <text evidence="1">Belongs to the myo-inositol 1-phosphate synthase family.</text>
</comment>
<evidence type="ECO:0000256" key="1">
    <source>
        <dbReference type="ARBA" id="ARBA00010813"/>
    </source>
</evidence>
<evidence type="ECO:0000259" key="2">
    <source>
        <dbReference type="Pfam" id="PF01658"/>
    </source>
</evidence>
<dbReference type="InterPro" id="IPR013021">
    <property type="entry name" value="Myo-inos-1-P_Synthase_GAPDH"/>
</dbReference>
<dbReference type="PANTHER" id="PTHR43125">
    <property type="entry name" value="INOSITOL-3-PHOSPHATE SYNTHASE"/>
    <property type="match status" value="1"/>
</dbReference>
<dbReference type="SUPFAM" id="SSF55347">
    <property type="entry name" value="Glyceraldehyde-3-phosphate dehydrogenase-like, C-terminal domain"/>
    <property type="match status" value="1"/>
</dbReference>
<dbReference type="PIRSF" id="PIRSF015578">
    <property type="entry name" value="Myoinos-ppht_syn"/>
    <property type="match status" value="1"/>
</dbReference>
<dbReference type="EMBL" id="LAZR01000237">
    <property type="protein sequence ID" value="KKN80081.1"/>
    <property type="molecule type" value="Genomic_DNA"/>
</dbReference>
<dbReference type="InterPro" id="IPR052199">
    <property type="entry name" value="MIPS"/>
</dbReference>
<feature type="domain" description="Myo-inositol-1-phosphate synthase GAPDH-like" evidence="2">
    <location>
        <begin position="205"/>
        <end position="313"/>
    </location>
</feature>
<dbReference type="GO" id="GO:0008654">
    <property type="term" value="P:phospholipid biosynthetic process"/>
    <property type="evidence" value="ECO:0007669"/>
    <property type="project" value="InterPro"/>
</dbReference>
<dbReference type="GO" id="GO:0006021">
    <property type="term" value="P:inositol biosynthetic process"/>
    <property type="evidence" value="ECO:0007669"/>
    <property type="project" value="InterPro"/>
</dbReference>
<evidence type="ECO:0000313" key="3">
    <source>
        <dbReference type="EMBL" id="KKN80081.1"/>
    </source>
</evidence>
<dbReference type="InterPro" id="IPR002587">
    <property type="entry name" value="Myo-inos-1-P_Synthase"/>
</dbReference>
<dbReference type="PANTHER" id="PTHR43125:SF1">
    <property type="entry name" value="INOSITOL-3-PHOSPHATE SYNTHASE"/>
    <property type="match status" value="1"/>
</dbReference>
<dbReference type="Gene3D" id="3.40.50.720">
    <property type="entry name" value="NAD(P)-binding Rossmann-like Domain"/>
    <property type="match status" value="1"/>
</dbReference>
<organism evidence="3">
    <name type="scientific">marine sediment metagenome</name>
    <dbReference type="NCBI Taxonomy" id="412755"/>
    <lineage>
        <taxon>unclassified sequences</taxon>
        <taxon>metagenomes</taxon>
        <taxon>ecological metagenomes</taxon>
    </lineage>
</organism>
<proteinExistence type="inferred from homology"/>
<dbReference type="InterPro" id="IPR036291">
    <property type="entry name" value="NAD(P)-bd_dom_sf"/>
</dbReference>